<dbReference type="Proteomes" id="UP000515154">
    <property type="component" value="Unplaced"/>
</dbReference>
<proteinExistence type="predicted"/>
<dbReference type="RefSeq" id="XP_036355609.1">
    <property type="nucleotide sequence ID" value="XM_036499716.1"/>
</dbReference>
<gene>
    <name evidence="2" type="primary">LOC118761632</name>
</gene>
<dbReference type="AlphaFoldDB" id="A0A7E6EJY5"/>
<accession>A0A7E6EJY5</accession>
<dbReference type="KEGG" id="osn:118761632"/>
<protein>
    <submittedName>
        <fullName evidence="2">Uncharacterized protein LOC118761632</fullName>
    </submittedName>
</protein>
<sequence>MTPNSFKKSPIYLYWDDLPIEKVEFWLKKKSGYRAFVFNGTGTNSTSWFQKDKLIVKPWNPHTVTFNANFSYPNFTIANDYRKLEVKRESGNNETYDISSKTYTGSVHTYEAMVISVILK</sequence>
<organism evidence="1 2">
    <name type="scientific">Octopus sinensis</name>
    <name type="common">East Asian common octopus</name>
    <dbReference type="NCBI Taxonomy" id="2607531"/>
    <lineage>
        <taxon>Eukaryota</taxon>
        <taxon>Metazoa</taxon>
        <taxon>Spiralia</taxon>
        <taxon>Lophotrochozoa</taxon>
        <taxon>Mollusca</taxon>
        <taxon>Cephalopoda</taxon>
        <taxon>Coleoidea</taxon>
        <taxon>Octopodiformes</taxon>
        <taxon>Octopoda</taxon>
        <taxon>Incirrata</taxon>
        <taxon>Octopodidae</taxon>
        <taxon>Octopus</taxon>
    </lineage>
</organism>
<reference evidence="2" key="1">
    <citation type="submission" date="2025-08" db="UniProtKB">
        <authorList>
            <consortium name="RefSeq"/>
        </authorList>
    </citation>
    <scope>IDENTIFICATION</scope>
</reference>
<evidence type="ECO:0000313" key="1">
    <source>
        <dbReference type="Proteomes" id="UP000515154"/>
    </source>
</evidence>
<name>A0A7E6EJY5_9MOLL</name>
<keyword evidence="1" id="KW-1185">Reference proteome</keyword>
<evidence type="ECO:0000313" key="2">
    <source>
        <dbReference type="RefSeq" id="XP_036355609.1"/>
    </source>
</evidence>